<name>A0ACC0V4S2_9HYPO</name>
<reference evidence="1" key="1">
    <citation type="submission" date="2022-10" db="EMBL/GenBank/DDBJ databases">
        <title>Complete Genome of Trichothecium roseum strain YXFP-22015, a Plant Pathogen Isolated from Citrus.</title>
        <authorList>
            <person name="Wang Y."/>
            <person name="Zhu L."/>
        </authorList>
    </citation>
    <scope>NUCLEOTIDE SEQUENCE</scope>
    <source>
        <strain evidence="1">YXFP-22015</strain>
    </source>
</reference>
<protein>
    <submittedName>
        <fullName evidence="1">Uncharacterized protein</fullName>
    </submittedName>
</protein>
<evidence type="ECO:0000313" key="2">
    <source>
        <dbReference type="Proteomes" id="UP001163324"/>
    </source>
</evidence>
<proteinExistence type="predicted"/>
<organism evidence="1 2">
    <name type="scientific">Trichothecium roseum</name>
    <dbReference type="NCBI Taxonomy" id="47278"/>
    <lineage>
        <taxon>Eukaryota</taxon>
        <taxon>Fungi</taxon>
        <taxon>Dikarya</taxon>
        <taxon>Ascomycota</taxon>
        <taxon>Pezizomycotina</taxon>
        <taxon>Sordariomycetes</taxon>
        <taxon>Hypocreomycetidae</taxon>
        <taxon>Hypocreales</taxon>
        <taxon>Hypocreales incertae sedis</taxon>
        <taxon>Trichothecium</taxon>
    </lineage>
</organism>
<dbReference type="Proteomes" id="UP001163324">
    <property type="component" value="Chromosome 3"/>
</dbReference>
<evidence type="ECO:0000313" key="1">
    <source>
        <dbReference type="EMBL" id="KAI9901152.1"/>
    </source>
</evidence>
<sequence>MKSHSVPAAAVLTALLFAAVPASAHGHVDEIVIGGTSHAGYDPTNAPWHPDQDTAGWPNWATDNGFVAASELLEPSIICHLEARPAPRGLAVAAGATVRLRWDAWPSSHQGPVMDYMARCPGSGEKGCADADPASLRWFKIAERGQLKLGAGSGETGYWATDALRDADLWWDVVIPASLAPGPYVLRHELLGLHDGGKPGGAQFYPQCISLDVGGDGWLADGDGPPGVLGTELYRSDDEGVLHNIYNDELMPEYRIPGPELYVP</sequence>
<accession>A0ACC0V4S2</accession>
<keyword evidence="2" id="KW-1185">Reference proteome</keyword>
<gene>
    <name evidence="1" type="ORF">N3K66_002969</name>
</gene>
<dbReference type="EMBL" id="CM047942">
    <property type="protein sequence ID" value="KAI9901152.1"/>
    <property type="molecule type" value="Genomic_DNA"/>
</dbReference>
<comment type="caution">
    <text evidence="1">The sequence shown here is derived from an EMBL/GenBank/DDBJ whole genome shotgun (WGS) entry which is preliminary data.</text>
</comment>